<dbReference type="EMBL" id="CP092471">
    <property type="protein sequence ID" value="UVI40688.1"/>
    <property type="molecule type" value="Genomic_DNA"/>
</dbReference>
<dbReference type="NCBIfam" id="NF005559">
    <property type="entry name" value="PRK07231.1"/>
    <property type="match status" value="1"/>
</dbReference>
<comment type="similarity">
    <text evidence="1">Belongs to the short-chain dehydrogenases/reductases (SDR) family.</text>
</comment>
<sequence>MADKETVQGRGRVAGKLALVTGGAQGLGAAQARMLAREGARVLVTDLNEDGAAETARAIEAECGAGTGFSMKLDVTDETAWEDAIDAAREHLGGLSVLVNNAGIGVKGNIETCDLATWRHGFAVNVDSVFLGCQKAIPLMRDNQPGSIVNISSIAGLIASDTMPGYNASKAAVWMLSKSVALYCAKQGWNIRCNSVHPTFIDTPILDGMVKNTGYEKSVVMEKLARQIPLKRVGEADDIANGVLYLASDESKFMTGAELKLDGGISAM</sequence>
<dbReference type="SUPFAM" id="SSF51735">
    <property type="entry name" value="NAD(P)-binding Rossmann-fold domains"/>
    <property type="match status" value="1"/>
</dbReference>
<proteinExistence type="inferred from homology"/>
<evidence type="ECO:0000256" key="1">
    <source>
        <dbReference type="ARBA" id="ARBA00006484"/>
    </source>
</evidence>
<dbReference type="PRINTS" id="PR00081">
    <property type="entry name" value="GDHRDH"/>
</dbReference>
<keyword evidence="2" id="KW-0560">Oxidoreductase</keyword>
<dbReference type="PANTHER" id="PTHR42760:SF133">
    <property type="entry name" value="3-OXOACYL-[ACYL-CARRIER-PROTEIN] REDUCTASE"/>
    <property type="match status" value="1"/>
</dbReference>
<dbReference type="InterPro" id="IPR002347">
    <property type="entry name" value="SDR_fam"/>
</dbReference>
<organism evidence="3 4">
    <name type="scientific">Qipengyuania spongiae</name>
    <dbReference type="NCBI Taxonomy" id="2909673"/>
    <lineage>
        <taxon>Bacteria</taxon>
        <taxon>Pseudomonadati</taxon>
        <taxon>Pseudomonadota</taxon>
        <taxon>Alphaproteobacteria</taxon>
        <taxon>Sphingomonadales</taxon>
        <taxon>Erythrobacteraceae</taxon>
        <taxon>Qipengyuania</taxon>
    </lineage>
</organism>
<dbReference type="PANTHER" id="PTHR42760">
    <property type="entry name" value="SHORT-CHAIN DEHYDROGENASES/REDUCTASES FAMILY MEMBER"/>
    <property type="match status" value="1"/>
</dbReference>
<evidence type="ECO:0000256" key="2">
    <source>
        <dbReference type="ARBA" id="ARBA00023002"/>
    </source>
</evidence>
<evidence type="ECO:0000313" key="3">
    <source>
        <dbReference type="EMBL" id="UVI40688.1"/>
    </source>
</evidence>
<accession>A0ABY5T1M6</accession>
<dbReference type="Proteomes" id="UP001065265">
    <property type="component" value="Chromosome"/>
</dbReference>
<dbReference type="InterPro" id="IPR036291">
    <property type="entry name" value="NAD(P)-bd_dom_sf"/>
</dbReference>
<evidence type="ECO:0000313" key="4">
    <source>
        <dbReference type="Proteomes" id="UP001065265"/>
    </source>
</evidence>
<keyword evidence="4" id="KW-1185">Reference proteome</keyword>
<dbReference type="NCBIfam" id="NF005473">
    <property type="entry name" value="PRK07069.1"/>
    <property type="match status" value="1"/>
</dbReference>
<dbReference type="RefSeq" id="WP_265561231.1">
    <property type="nucleotide sequence ID" value="NZ_CP092471.1"/>
</dbReference>
<dbReference type="InterPro" id="IPR020904">
    <property type="entry name" value="Sc_DH/Rdtase_CS"/>
</dbReference>
<dbReference type="PRINTS" id="PR00080">
    <property type="entry name" value="SDRFAMILY"/>
</dbReference>
<dbReference type="PROSITE" id="PS00061">
    <property type="entry name" value="ADH_SHORT"/>
    <property type="match status" value="1"/>
</dbReference>
<dbReference type="Gene3D" id="3.40.50.720">
    <property type="entry name" value="NAD(P)-binding Rossmann-like Domain"/>
    <property type="match status" value="1"/>
</dbReference>
<gene>
    <name evidence="3" type="ORF">L1F33_07055</name>
</gene>
<reference evidence="3" key="1">
    <citation type="submission" date="2022-02" db="EMBL/GenBank/DDBJ databases">
        <title>Qipengyuania spongiae sp. nov., isolated from marine sponge.</title>
        <authorList>
            <person name="Li Z."/>
            <person name="Zhang M."/>
        </authorList>
    </citation>
    <scope>NUCLEOTIDE SEQUENCE</scope>
    <source>
        <strain evidence="3">PHS-Z21</strain>
    </source>
</reference>
<name>A0ABY5T1M6_9SPHN</name>
<protein>
    <submittedName>
        <fullName evidence="3">SDR family oxidoreductase</fullName>
    </submittedName>
</protein>
<dbReference type="Pfam" id="PF13561">
    <property type="entry name" value="adh_short_C2"/>
    <property type="match status" value="1"/>
</dbReference>